<organism evidence="2 3">
    <name type="scientific">Myotis davidii</name>
    <name type="common">David's myotis</name>
    <dbReference type="NCBI Taxonomy" id="225400"/>
    <lineage>
        <taxon>Eukaryota</taxon>
        <taxon>Metazoa</taxon>
        <taxon>Chordata</taxon>
        <taxon>Craniata</taxon>
        <taxon>Vertebrata</taxon>
        <taxon>Euteleostomi</taxon>
        <taxon>Mammalia</taxon>
        <taxon>Eutheria</taxon>
        <taxon>Laurasiatheria</taxon>
        <taxon>Chiroptera</taxon>
        <taxon>Yangochiroptera</taxon>
        <taxon>Vespertilionidae</taxon>
        <taxon>Myotis</taxon>
    </lineage>
</organism>
<dbReference type="InterPro" id="IPR019381">
    <property type="entry name" value="PACS1/2_C"/>
</dbReference>
<dbReference type="EMBL" id="KB106575">
    <property type="protein sequence ID" value="ELK30996.1"/>
    <property type="molecule type" value="Genomic_DNA"/>
</dbReference>
<evidence type="ECO:0000313" key="3">
    <source>
        <dbReference type="Proteomes" id="UP000010556"/>
    </source>
</evidence>
<dbReference type="PANTHER" id="PTHR13280">
    <property type="entry name" value="PHOSPHOFURIN ACIDIC CLUSTER SORTING PROTEIN"/>
    <property type="match status" value="1"/>
</dbReference>
<reference evidence="3" key="1">
    <citation type="journal article" date="2013" name="Science">
        <title>Comparative analysis of bat genomes provides insight into the evolution of flight and immunity.</title>
        <authorList>
            <person name="Zhang G."/>
            <person name="Cowled C."/>
            <person name="Shi Z."/>
            <person name="Huang Z."/>
            <person name="Bishop-Lilly K.A."/>
            <person name="Fang X."/>
            <person name="Wynne J.W."/>
            <person name="Xiong Z."/>
            <person name="Baker M.L."/>
            <person name="Zhao W."/>
            <person name="Tachedjian M."/>
            <person name="Zhu Y."/>
            <person name="Zhou P."/>
            <person name="Jiang X."/>
            <person name="Ng J."/>
            <person name="Yang L."/>
            <person name="Wu L."/>
            <person name="Xiao J."/>
            <person name="Feng Y."/>
            <person name="Chen Y."/>
            <person name="Sun X."/>
            <person name="Zhang Y."/>
            <person name="Marsh G.A."/>
            <person name="Crameri G."/>
            <person name="Broder C.C."/>
            <person name="Frey K.G."/>
            <person name="Wang L.F."/>
            <person name="Wang J."/>
        </authorList>
    </citation>
    <scope>NUCLEOTIDE SEQUENCE [LARGE SCALE GENOMIC DNA]</scope>
</reference>
<sequence length="169" mass="18918">MLAVGTIDMAEVMQRPLEGGQMLSLHSTNAEVSAHVAEVSISSLSSQPIDPKDSTQQAGPKAKSRVHYSEMEYEIFSKQQASYDPGHGQDQEEREDLDMGEAKKQHEGEVMPFMTRQQAANKKVGAWLCRAQEWKEDLDLQQESSEHVPEVEEDLDLLYDSLENHDSGS</sequence>
<feature type="region of interest" description="Disordered" evidence="1">
    <location>
        <begin position="44"/>
        <end position="102"/>
    </location>
</feature>
<evidence type="ECO:0000313" key="2">
    <source>
        <dbReference type="EMBL" id="ELK30996.1"/>
    </source>
</evidence>
<evidence type="ECO:0000256" key="1">
    <source>
        <dbReference type="SAM" id="MobiDB-lite"/>
    </source>
</evidence>
<dbReference type="AlphaFoldDB" id="L5LY38"/>
<dbReference type="PANTHER" id="PTHR13280:SF15">
    <property type="entry name" value="PHOSPHOFURIN ACIDIC CLUSTER SORTING PROTEIN 2"/>
    <property type="match status" value="1"/>
</dbReference>
<dbReference type="GO" id="GO:0044325">
    <property type="term" value="F:transmembrane transporter binding"/>
    <property type="evidence" value="ECO:0007669"/>
    <property type="project" value="TreeGrafter"/>
</dbReference>
<protein>
    <submittedName>
        <fullName evidence="2">Phosphofurin acidic cluster sorting protein 2</fullName>
    </submittedName>
</protein>
<proteinExistence type="predicted"/>
<feature type="compositionally biased region" description="Polar residues" evidence="1">
    <location>
        <begin position="44"/>
        <end position="58"/>
    </location>
</feature>
<dbReference type="GO" id="GO:0072659">
    <property type="term" value="P:protein localization to plasma membrane"/>
    <property type="evidence" value="ECO:0007669"/>
    <property type="project" value="TreeGrafter"/>
</dbReference>
<name>L5LY38_MYODS</name>
<dbReference type="Proteomes" id="UP000010556">
    <property type="component" value="Unassembled WGS sequence"/>
</dbReference>
<keyword evidence="3" id="KW-1185">Reference proteome</keyword>
<gene>
    <name evidence="2" type="ORF">MDA_GLEAN10011939</name>
</gene>
<accession>L5LY38</accession>